<dbReference type="AlphaFoldDB" id="A0A133UGH7"/>
<gene>
    <name evidence="1" type="ORF">AKJ66_02220</name>
</gene>
<protein>
    <submittedName>
        <fullName evidence="1">Uncharacterized protein</fullName>
    </submittedName>
</protein>
<comment type="caution">
    <text evidence="1">The sequence shown here is derived from an EMBL/GenBank/DDBJ whole genome shotgun (WGS) entry which is preliminary data.</text>
</comment>
<sequence>MTKRTVSYGSGGEKIAEKNCDIGGCNNSFPQKATGRLRITKKKRTGESVAWVCPPHGKDLEDQIEWRGK</sequence>
<dbReference type="EMBL" id="LHXP01000021">
    <property type="protein sequence ID" value="KXA93338.1"/>
    <property type="molecule type" value="Genomic_DNA"/>
</dbReference>
<name>A0A133UGH7_9EURY</name>
<reference evidence="1 2" key="1">
    <citation type="journal article" date="2016" name="Sci. Rep.">
        <title>Metabolic traits of an uncultured archaeal lineage -MSBL1- from brine pools of the Red Sea.</title>
        <authorList>
            <person name="Mwirichia R."/>
            <person name="Alam I."/>
            <person name="Rashid M."/>
            <person name="Vinu M."/>
            <person name="Ba-Alawi W."/>
            <person name="Anthony Kamau A."/>
            <person name="Kamanda Ngugi D."/>
            <person name="Goker M."/>
            <person name="Klenk H.P."/>
            <person name="Bajic V."/>
            <person name="Stingl U."/>
        </authorList>
    </citation>
    <scope>NUCLEOTIDE SEQUENCE [LARGE SCALE GENOMIC DNA]</scope>
    <source>
        <strain evidence="1">SCGC-AAA259E22</strain>
    </source>
</reference>
<dbReference type="Proteomes" id="UP000070657">
    <property type="component" value="Unassembled WGS sequence"/>
</dbReference>
<proteinExistence type="predicted"/>
<evidence type="ECO:0000313" key="1">
    <source>
        <dbReference type="EMBL" id="KXA93338.1"/>
    </source>
</evidence>
<accession>A0A133UGH7</accession>
<keyword evidence="2" id="KW-1185">Reference proteome</keyword>
<evidence type="ECO:0000313" key="2">
    <source>
        <dbReference type="Proteomes" id="UP000070657"/>
    </source>
</evidence>
<organism evidence="1 2">
    <name type="scientific">candidate division MSBL1 archaeon SCGC-AAA259E22</name>
    <dbReference type="NCBI Taxonomy" id="1698265"/>
    <lineage>
        <taxon>Archaea</taxon>
        <taxon>Methanobacteriati</taxon>
        <taxon>Methanobacteriota</taxon>
        <taxon>candidate division MSBL1</taxon>
    </lineage>
</organism>